<sequence length="390" mass="41288">MGHRNWSKRTQAVHGGTRRSAYGEMSEALFLTQGFAYPTAEAAEARFRHAGKDEFIYARYGNPTVAMLQDRIAALEGAEAAFATASGMAAVNGALMALVKGGDRVVAARALFGSCLYILEEILPRFGVEVVFVDGTDLDQWRAAIIPGTAVVFFETVSNPTLEVIDAAAVVAIAHGAGAKVVVDNVFVTPVFSRAIEQGADLVVYSATKHIDGQGRCLGGLILGREADIHGPVETYMKHTGGAMSPFNAWVMLKGLETLELRVRAQAAGARAVADALVPHPRLSQLIYPGLPGDPGYPQFPEGGTVLSIEVEGGQEGAFRLLNALEIWQISNNLGDAKSIATHPATTTHQRLPADRQAALGITPGLIRLSVGLEDPVDLIADLSAALDLL</sequence>
<dbReference type="InterPro" id="IPR006234">
    <property type="entry name" value="O-succ-hSer_sulfhydrylase"/>
</dbReference>
<dbReference type="OrthoDB" id="9805807at2"/>
<dbReference type="GO" id="GO:0019346">
    <property type="term" value="P:transsulfuration"/>
    <property type="evidence" value="ECO:0007669"/>
    <property type="project" value="InterPro"/>
</dbReference>
<evidence type="ECO:0000256" key="5">
    <source>
        <dbReference type="RuleBase" id="RU362118"/>
    </source>
</evidence>
<dbReference type="Gene3D" id="3.40.640.10">
    <property type="entry name" value="Type I PLP-dependent aspartate aminotransferase-like (Major domain)"/>
    <property type="match status" value="1"/>
</dbReference>
<accession>A0A4R2RD02</accession>
<dbReference type="UniPathway" id="UPA00051">
    <property type="reaction ID" value="UER00449"/>
</dbReference>
<dbReference type="SUPFAM" id="SSF53383">
    <property type="entry name" value="PLP-dependent transferases"/>
    <property type="match status" value="1"/>
</dbReference>
<dbReference type="Pfam" id="PF01053">
    <property type="entry name" value="Cys_Met_Meta_PP"/>
    <property type="match status" value="1"/>
</dbReference>
<comment type="subunit">
    <text evidence="3">Homotetramer.</text>
</comment>
<dbReference type="Proteomes" id="UP000295050">
    <property type="component" value="Unassembled WGS sequence"/>
</dbReference>
<dbReference type="PIRSF" id="PIRSF001434">
    <property type="entry name" value="CGS"/>
    <property type="match status" value="1"/>
</dbReference>
<comment type="function">
    <text evidence="3">Catalyzes the formation of L-homocysteine from O-succinyl-L-homoserine (OSHS) and hydrogen sulfide.</text>
</comment>
<evidence type="ECO:0000313" key="7">
    <source>
        <dbReference type="Proteomes" id="UP000295050"/>
    </source>
</evidence>
<dbReference type="InterPro" id="IPR015421">
    <property type="entry name" value="PyrdxlP-dep_Trfase_major"/>
</dbReference>
<dbReference type="Gene3D" id="3.90.1150.10">
    <property type="entry name" value="Aspartate Aminotransferase, domain 1"/>
    <property type="match status" value="1"/>
</dbReference>
<dbReference type="GO" id="GO:0030170">
    <property type="term" value="F:pyridoxal phosphate binding"/>
    <property type="evidence" value="ECO:0007669"/>
    <property type="project" value="UniProtKB-UniRule"/>
</dbReference>
<keyword evidence="7" id="KW-1185">Reference proteome</keyword>
<evidence type="ECO:0000256" key="2">
    <source>
        <dbReference type="ARBA" id="ARBA00022898"/>
    </source>
</evidence>
<dbReference type="GO" id="GO:0016765">
    <property type="term" value="F:transferase activity, transferring alkyl or aryl (other than methyl) groups"/>
    <property type="evidence" value="ECO:0007669"/>
    <property type="project" value="UniProtKB-UniRule"/>
</dbReference>
<dbReference type="GO" id="GO:0071266">
    <property type="term" value="P:'de novo' L-methionine biosynthetic process"/>
    <property type="evidence" value="ECO:0007669"/>
    <property type="project" value="UniProtKB-UniRule"/>
</dbReference>
<dbReference type="EMBL" id="SLXU01000008">
    <property type="protein sequence ID" value="TCP60693.1"/>
    <property type="molecule type" value="Genomic_DNA"/>
</dbReference>
<keyword evidence="3" id="KW-0486">Methionine biosynthesis</keyword>
<gene>
    <name evidence="3" type="primary">metZ</name>
    <name evidence="6" type="ORF">EV663_10851</name>
</gene>
<protein>
    <recommendedName>
        <fullName evidence="3">O-succinylhomoserine sulfhydrylase</fullName>
        <shortName evidence="3">OSH sulfhydrylase</shortName>
        <shortName evidence="3">OSHS sulfhydrylase</shortName>
        <ecNumber evidence="3">2.5.1.-</ecNumber>
    </recommendedName>
</protein>
<dbReference type="HAMAP" id="MF_02056">
    <property type="entry name" value="MetZ"/>
    <property type="match status" value="1"/>
</dbReference>
<dbReference type="InterPro" id="IPR015424">
    <property type="entry name" value="PyrdxlP-dep_Trfase"/>
</dbReference>
<feature type="modified residue" description="N6-(pyridoxal phosphate)lysine" evidence="3 4">
    <location>
        <position position="209"/>
    </location>
</feature>
<comment type="catalytic activity">
    <reaction evidence="3">
        <text>O-succinyl-L-homoserine + hydrogen sulfide = L-homocysteine + succinate</text>
        <dbReference type="Rhea" id="RHEA:27826"/>
        <dbReference type="ChEBI" id="CHEBI:29919"/>
        <dbReference type="ChEBI" id="CHEBI:30031"/>
        <dbReference type="ChEBI" id="CHEBI:57661"/>
        <dbReference type="ChEBI" id="CHEBI:58199"/>
    </reaction>
</comment>
<dbReference type="PANTHER" id="PTHR11808">
    <property type="entry name" value="TRANS-SULFURATION ENZYME FAMILY MEMBER"/>
    <property type="match status" value="1"/>
</dbReference>
<evidence type="ECO:0000256" key="1">
    <source>
        <dbReference type="ARBA" id="ARBA00001933"/>
    </source>
</evidence>
<dbReference type="RefSeq" id="WP_132951579.1">
    <property type="nucleotide sequence ID" value="NZ_SLXU01000008.1"/>
</dbReference>
<dbReference type="GO" id="GO:0016846">
    <property type="term" value="F:carbon-sulfur lyase activity"/>
    <property type="evidence" value="ECO:0007669"/>
    <property type="project" value="TreeGrafter"/>
</dbReference>
<keyword evidence="2 3" id="KW-0663">Pyridoxal phosphate</keyword>
<comment type="caution">
    <text evidence="6">The sequence shown here is derived from an EMBL/GenBank/DDBJ whole genome shotgun (WGS) entry which is preliminary data.</text>
</comment>
<evidence type="ECO:0000256" key="4">
    <source>
        <dbReference type="PIRSR" id="PIRSR001434-2"/>
    </source>
</evidence>
<dbReference type="PANTHER" id="PTHR11808:SF80">
    <property type="entry name" value="CYSTATHIONINE GAMMA-LYASE"/>
    <property type="match status" value="1"/>
</dbReference>
<proteinExistence type="inferred from homology"/>
<comment type="similarity">
    <text evidence="3">Belongs to the trans-sulfuration enzymes family. MetZ subfamily.</text>
</comment>
<dbReference type="EC" id="2.5.1.-" evidence="3"/>
<reference evidence="6 7" key="1">
    <citation type="submission" date="2019-03" db="EMBL/GenBank/DDBJ databases">
        <title>Genomic Encyclopedia of Type Strains, Phase IV (KMG-IV): sequencing the most valuable type-strain genomes for metagenomic binning, comparative biology and taxonomic classification.</title>
        <authorList>
            <person name="Goeker M."/>
        </authorList>
    </citation>
    <scope>NUCLEOTIDE SEQUENCE [LARGE SCALE GENOMIC DNA]</scope>
    <source>
        <strain evidence="6 7">DSM 24766</strain>
    </source>
</reference>
<keyword evidence="3" id="KW-0808">Transferase</keyword>
<evidence type="ECO:0000313" key="6">
    <source>
        <dbReference type="EMBL" id="TCP60693.1"/>
    </source>
</evidence>
<dbReference type="InterPro" id="IPR015422">
    <property type="entry name" value="PyrdxlP-dep_Trfase_small"/>
</dbReference>
<comment type="pathway">
    <text evidence="3">Amino-acid biosynthesis; L-methionine biosynthesis via de novo pathway; L-homocysteine from O-succinyl-L-homoserine: step 1/1.</text>
</comment>
<dbReference type="GO" id="GO:0071268">
    <property type="term" value="P:homocysteine biosynthetic process"/>
    <property type="evidence" value="ECO:0007669"/>
    <property type="project" value="InterPro"/>
</dbReference>
<comment type="cofactor">
    <cofactor evidence="1 3 5">
        <name>pyridoxal 5'-phosphate</name>
        <dbReference type="ChEBI" id="CHEBI:597326"/>
    </cofactor>
</comment>
<dbReference type="GO" id="GO:0005737">
    <property type="term" value="C:cytoplasm"/>
    <property type="evidence" value="ECO:0007669"/>
    <property type="project" value="TreeGrafter"/>
</dbReference>
<dbReference type="FunFam" id="3.40.640.10:FF:000046">
    <property type="entry name" value="Cystathionine gamma-lyase"/>
    <property type="match status" value="1"/>
</dbReference>
<organism evidence="6 7">
    <name type="scientific">Rhodovulum bhavnagarense</name>
    <dbReference type="NCBI Taxonomy" id="992286"/>
    <lineage>
        <taxon>Bacteria</taxon>
        <taxon>Pseudomonadati</taxon>
        <taxon>Pseudomonadota</taxon>
        <taxon>Alphaproteobacteria</taxon>
        <taxon>Rhodobacterales</taxon>
        <taxon>Paracoccaceae</taxon>
        <taxon>Rhodovulum</taxon>
    </lineage>
</organism>
<dbReference type="InterPro" id="IPR000277">
    <property type="entry name" value="Cys/Met-Metab_PyrdxlP-dep_enz"/>
</dbReference>
<name>A0A4R2RD02_9RHOB</name>
<keyword evidence="3" id="KW-0028">Amino-acid biosynthesis</keyword>
<dbReference type="AlphaFoldDB" id="A0A4R2RD02"/>
<evidence type="ECO:0000256" key="3">
    <source>
        <dbReference type="HAMAP-Rule" id="MF_02056"/>
    </source>
</evidence>